<dbReference type="Pfam" id="PF19290">
    <property type="entry name" value="PmbA_TldD_2nd"/>
    <property type="match status" value="1"/>
</dbReference>
<dbReference type="GO" id="GO:0005829">
    <property type="term" value="C:cytosol"/>
    <property type="evidence" value="ECO:0007669"/>
    <property type="project" value="TreeGrafter"/>
</dbReference>
<evidence type="ECO:0000259" key="4">
    <source>
        <dbReference type="Pfam" id="PF19290"/>
    </source>
</evidence>
<dbReference type="InterPro" id="IPR035068">
    <property type="entry name" value="TldD/PmbA_N"/>
</dbReference>
<comment type="similarity">
    <text evidence="1">Belongs to the peptidase U62 family.</text>
</comment>
<dbReference type="GO" id="GO:0006508">
    <property type="term" value="P:proteolysis"/>
    <property type="evidence" value="ECO:0007669"/>
    <property type="project" value="InterPro"/>
</dbReference>
<dbReference type="EMBL" id="FNAV01000012">
    <property type="protein sequence ID" value="SDF09097.1"/>
    <property type="molecule type" value="Genomic_DNA"/>
</dbReference>
<dbReference type="SUPFAM" id="SSF111283">
    <property type="entry name" value="Putative modulator of DNA gyrase, PmbA/TldD"/>
    <property type="match status" value="1"/>
</dbReference>
<reference evidence="6" key="1">
    <citation type="submission" date="2016-10" db="EMBL/GenBank/DDBJ databases">
        <authorList>
            <person name="Varghese N."/>
            <person name="Submissions S."/>
        </authorList>
    </citation>
    <scope>NUCLEOTIDE SEQUENCE [LARGE SCALE GENOMIC DNA]</scope>
    <source>
        <strain evidence="6">DSM 10146</strain>
    </source>
</reference>
<dbReference type="InterPro" id="IPR045570">
    <property type="entry name" value="Metalloprtase-TldD/E_cen_dom"/>
</dbReference>
<dbReference type="InterPro" id="IPR036059">
    <property type="entry name" value="TldD/PmbA_sf"/>
</dbReference>
<dbReference type="InterPro" id="IPR045569">
    <property type="entry name" value="Metalloprtase-TldD/E_C"/>
</dbReference>
<sequence>MARPLDTLTQALLDAASKAGAESADALAVEGSSIEIDVRGGTLERAERSEGVDIGLRVFVGRQSAIVSSSDTRDETLAAMAERAVAMAREAPEDPHAGLADPSQLATQWDSAALEMCDPAAEPSPAELQEDASRAEAAALAVQGVSQVQASSAGYGRREVHLAASNGFSGGYARSSRSVSCVAIAGEGLAMERDYDGDSRTFQSDLRGAEEIGRRAAERALERLNPRKPRTGAWPVLFDERIAASLIGHLMAAANGASVARGASWLRGALGEEVLPSGLSLVEDPHRPRISGSRPFDAEGLPTRQRTLVENGVLTGYTLDLATARKLDMPPTANAARGTSGGPSPSSWNLALTQGDKSREELLAEMGTGLVVTSMIGATINPNTGDYSRGAAGMWVENGVPVYPVSGVTIAGNLRDFLRRMTPANDARPWLSRVVPSLLVEGLTLAGE</sequence>
<dbReference type="InterPro" id="IPR002510">
    <property type="entry name" value="Metalloprtase-TldD/E_N"/>
</dbReference>
<dbReference type="PANTHER" id="PTHR43421:SF1">
    <property type="entry name" value="METALLOPROTEASE PMBA"/>
    <property type="match status" value="1"/>
</dbReference>
<evidence type="ECO:0000313" key="6">
    <source>
        <dbReference type="Proteomes" id="UP000198994"/>
    </source>
</evidence>
<evidence type="ECO:0000313" key="5">
    <source>
        <dbReference type="EMBL" id="SDF09097.1"/>
    </source>
</evidence>
<dbReference type="RefSeq" id="WP_089961823.1">
    <property type="nucleotide sequence ID" value="NZ_FNAV01000012.1"/>
</dbReference>
<dbReference type="OrthoDB" id="9803618at2"/>
<proteinExistence type="inferred from homology"/>
<feature type="domain" description="Metalloprotease TldD/E N-terminal" evidence="2">
    <location>
        <begin position="24"/>
        <end position="88"/>
    </location>
</feature>
<dbReference type="Pfam" id="PF19289">
    <property type="entry name" value="PmbA_TldD_3rd"/>
    <property type="match status" value="1"/>
</dbReference>
<evidence type="ECO:0000256" key="1">
    <source>
        <dbReference type="ARBA" id="ARBA00005836"/>
    </source>
</evidence>
<feature type="domain" description="Metalloprotease TldD/E central" evidence="4">
    <location>
        <begin position="119"/>
        <end position="224"/>
    </location>
</feature>
<dbReference type="PANTHER" id="PTHR43421">
    <property type="entry name" value="METALLOPROTEASE PMBA"/>
    <property type="match status" value="1"/>
</dbReference>
<dbReference type="Pfam" id="PF01523">
    <property type="entry name" value="PmbA_TldD_1st"/>
    <property type="match status" value="1"/>
</dbReference>
<evidence type="ECO:0000259" key="3">
    <source>
        <dbReference type="Pfam" id="PF19289"/>
    </source>
</evidence>
<dbReference type="Proteomes" id="UP000198994">
    <property type="component" value="Unassembled WGS sequence"/>
</dbReference>
<keyword evidence="6" id="KW-1185">Reference proteome</keyword>
<organism evidence="5 6">
    <name type="scientific">Salipiger thiooxidans</name>
    <dbReference type="NCBI Taxonomy" id="282683"/>
    <lineage>
        <taxon>Bacteria</taxon>
        <taxon>Pseudomonadati</taxon>
        <taxon>Pseudomonadota</taxon>
        <taxon>Alphaproteobacteria</taxon>
        <taxon>Rhodobacterales</taxon>
        <taxon>Roseobacteraceae</taxon>
        <taxon>Salipiger</taxon>
    </lineage>
</organism>
<dbReference type="STRING" id="282683.SAMN04488105_11298"/>
<accession>A0A1G7I8K3</accession>
<name>A0A1G7I8K3_9RHOB</name>
<feature type="domain" description="Metalloprotease TldD/E C-terminal" evidence="3">
    <location>
        <begin position="231"/>
        <end position="447"/>
    </location>
</feature>
<dbReference type="InterPro" id="IPR047657">
    <property type="entry name" value="PmbA"/>
</dbReference>
<gene>
    <name evidence="5" type="ORF">SAMN04488105_11298</name>
</gene>
<dbReference type="Gene3D" id="3.30.2290.10">
    <property type="entry name" value="PmbA/TldD superfamily"/>
    <property type="match status" value="1"/>
</dbReference>
<dbReference type="AlphaFoldDB" id="A0A1G7I8K3"/>
<protein>
    <submittedName>
        <fullName evidence="5">PmbA protein</fullName>
    </submittedName>
</protein>
<evidence type="ECO:0000259" key="2">
    <source>
        <dbReference type="Pfam" id="PF01523"/>
    </source>
</evidence>
<dbReference type="GO" id="GO:0008237">
    <property type="term" value="F:metallopeptidase activity"/>
    <property type="evidence" value="ECO:0007669"/>
    <property type="project" value="InterPro"/>
</dbReference>